<dbReference type="Proteomes" id="UP000009149">
    <property type="component" value="Chromosome"/>
</dbReference>
<reference evidence="1 2" key="1">
    <citation type="journal article" date="2008" name="Biol. Direct">
        <title>Complete genome sequence of the extremely acidophilic methanotroph isolate V4, Methylacidiphilum infernorum, a representative of the bacterial phylum Verrucomicrobia.</title>
        <authorList>
            <person name="Hou S."/>
            <person name="Makarova K.S."/>
            <person name="Saw J.H."/>
            <person name="Senin P."/>
            <person name="Ly B.V."/>
            <person name="Zhou Z."/>
            <person name="Ren Y."/>
            <person name="Wang J."/>
            <person name="Galperin M.Y."/>
            <person name="Omelchenko M.V."/>
            <person name="Wolf Y.I."/>
            <person name="Yutin N."/>
            <person name="Koonin E.V."/>
            <person name="Stott M.B."/>
            <person name="Mountain B.W."/>
            <person name="Crowe M.A."/>
            <person name="Smirnova A.V."/>
            <person name="Dunfield P.F."/>
            <person name="Feng L."/>
            <person name="Wang L."/>
            <person name="Alam M."/>
        </authorList>
    </citation>
    <scope>NUCLEOTIDE SEQUENCE [LARGE SCALE GENOMIC DNA]</scope>
    <source>
        <strain evidence="2">Isolate V4</strain>
    </source>
</reference>
<sequence length="66" mass="7023">MPEQSSSNPTAQPGIKPMGKELVFDGKGLLKLGGASSQFFKRQRIAAIKQLRAVVLGPGASKAKYH</sequence>
<organism evidence="1 2">
    <name type="scientific">Methylacidiphilum infernorum (isolate V4)</name>
    <name type="common">Methylokorus infernorum (strain V4)</name>
    <dbReference type="NCBI Taxonomy" id="481448"/>
    <lineage>
        <taxon>Bacteria</taxon>
        <taxon>Pseudomonadati</taxon>
        <taxon>Verrucomicrobiota</taxon>
        <taxon>Methylacidiphilae</taxon>
        <taxon>Methylacidiphilales</taxon>
        <taxon>Methylacidiphilaceae</taxon>
        <taxon>Methylacidiphilum (ex Ratnadevi et al. 2023)</taxon>
    </lineage>
</organism>
<protein>
    <submittedName>
        <fullName evidence="1">Uncharacterized protein</fullName>
    </submittedName>
</protein>
<evidence type="ECO:0000313" key="2">
    <source>
        <dbReference type="Proteomes" id="UP000009149"/>
    </source>
</evidence>
<dbReference type="KEGG" id="min:Minf_0296"/>
<accession>B3DY79</accession>
<proteinExistence type="predicted"/>
<dbReference type="HOGENOM" id="CLU_2826175_0_0_0"/>
<name>B3DY79_METI4</name>
<evidence type="ECO:0000313" key="1">
    <source>
        <dbReference type="EMBL" id="ACD82356.1"/>
    </source>
</evidence>
<dbReference type="EMBL" id="CP000975">
    <property type="protein sequence ID" value="ACD82356.1"/>
    <property type="molecule type" value="Genomic_DNA"/>
</dbReference>
<dbReference type="AlphaFoldDB" id="B3DY79"/>
<gene>
    <name evidence="1" type="ordered locus">Minf_0296</name>
</gene>